<dbReference type="Gene3D" id="1.20.120.1220">
    <property type="match status" value="1"/>
</dbReference>
<dbReference type="GO" id="GO:0006465">
    <property type="term" value="P:signal peptide processing"/>
    <property type="evidence" value="ECO:0007669"/>
    <property type="project" value="TreeGrafter"/>
</dbReference>
<reference evidence="5 6" key="1">
    <citation type="submission" date="2017-08" db="EMBL/GenBank/DDBJ databases">
        <title>Pusillimonas indicus sp. nov., a member of the family Alcaligenaceae isolated from surface seawater.</title>
        <authorList>
            <person name="Li J."/>
        </authorList>
    </citation>
    <scope>NUCLEOTIDE SEQUENCE [LARGE SCALE GENOMIC DNA]</scope>
    <source>
        <strain evidence="5 6">L52-1-41</strain>
    </source>
</reference>
<feature type="domain" description="Prepilin type IV endopeptidase peptidase" evidence="4">
    <location>
        <begin position="14"/>
        <end position="120"/>
    </location>
</feature>
<dbReference type="Pfam" id="PF01478">
    <property type="entry name" value="Peptidase_A24"/>
    <property type="match status" value="1"/>
</dbReference>
<dbReference type="PANTHER" id="PTHR30487:SF0">
    <property type="entry name" value="PREPILIN LEADER PEPTIDASE_N-METHYLTRANSFERASE-RELATED"/>
    <property type="match status" value="1"/>
</dbReference>
<dbReference type="GO" id="GO:0005886">
    <property type="term" value="C:plasma membrane"/>
    <property type="evidence" value="ECO:0007669"/>
    <property type="project" value="TreeGrafter"/>
</dbReference>
<dbReference type="PRINTS" id="PR00864">
    <property type="entry name" value="PREPILNPTASE"/>
</dbReference>
<dbReference type="OrthoDB" id="9789291at2"/>
<evidence type="ECO:0000256" key="2">
    <source>
        <dbReference type="RuleBase" id="RU003793"/>
    </source>
</evidence>
<feature type="transmembrane region" description="Helical" evidence="3">
    <location>
        <begin position="6"/>
        <end position="24"/>
    </location>
</feature>
<dbReference type="EMBL" id="NQYH01000013">
    <property type="protein sequence ID" value="RIY39781.1"/>
    <property type="molecule type" value="Genomic_DNA"/>
</dbReference>
<dbReference type="InterPro" id="IPR014032">
    <property type="entry name" value="Peptidase_A24A_bac"/>
</dbReference>
<dbReference type="AlphaFoldDB" id="A0A3A1YQI2"/>
<evidence type="ECO:0000256" key="1">
    <source>
        <dbReference type="ARBA" id="ARBA00005801"/>
    </source>
</evidence>
<accession>A0A3A1YQI2</accession>
<feature type="transmembrane region" description="Helical" evidence="3">
    <location>
        <begin position="136"/>
        <end position="153"/>
    </location>
</feature>
<proteinExistence type="inferred from homology"/>
<keyword evidence="3" id="KW-0812">Transmembrane</keyword>
<feature type="transmembrane region" description="Helical" evidence="3">
    <location>
        <begin position="97"/>
        <end position="124"/>
    </location>
</feature>
<evidence type="ECO:0000259" key="4">
    <source>
        <dbReference type="Pfam" id="PF01478"/>
    </source>
</evidence>
<name>A0A3A1YQI2_9BURK</name>
<dbReference type="RefSeq" id="WP_119516738.1">
    <property type="nucleotide sequence ID" value="NZ_NQYH01000013.1"/>
</dbReference>
<dbReference type="InterPro" id="IPR000045">
    <property type="entry name" value="Prepilin_IV_endopep_pep"/>
</dbReference>
<feature type="transmembrane region" description="Helical" evidence="3">
    <location>
        <begin position="59"/>
        <end position="77"/>
    </location>
</feature>
<sequence>MISIAALSFIAAVVLCGMLVWLSWIDVKYGMLPDLLTLPLMWAGLLVNIQAVFTPLSAAVLGAAAGYCILWIANLLYRWRTGQEGMGYGDFKLMAALGAWLGISSVPWVLIGACGAGAIAATLWRLAGSNRTDHPFGPFLSAAGVVMLIRMFSS</sequence>
<evidence type="ECO:0000256" key="3">
    <source>
        <dbReference type="SAM" id="Phobius"/>
    </source>
</evidence>
<protein>
    <recommendedName>
        <fullName evidence="4">Prepilin type IV endopeptidase peptidase domain-containing protein</fullName>
    </recommendedName>
</protein>
<dbReference type="InterPro" id="IPR050882">
    <property type="entry name" value="Prepilin_peptidase/N-MTase"/>
</dbReference>
<keyword evidence="3" id="KW-1133">Transmembrane helix</keyword>
<comment type="caution">
    <text evidence="5">The sequence shown here is derived from an EMBL/GenBank/DDBJ whole genome shotgun (WGS) entry which is preliminary data.</text>
</comment>
<gene>
    <name evidence="5" type="ORF">CJP73_13145</name>
</gene>
<evidence type="ECO:0000313" key="6">
    <source>
        <dbReference type="Proteomes" id="UP000266206"/>
    </source>
</evidence>
<organism evidence="5 6">
    <name type="scientific">Neopusillimonas maritima</name>
    <dbReference type="NCBI Taxonomy" id="2026239"/>
    <lineage>
        <taxon>Bacteria</taxon>
        <taxon>Pseudomonadati</taxon>
        <taxon>Pseudomonadota</taxon>
        <taxon>Betaproteobacteria</taxon>
        <taxon>Burkholderiales</taxon>
        <taxon>Alcaligenaceae</taxon>
        <taxon>Neopusillimonas</taxon>
    </lineage>
</organism>
<dbReference type="GO" id="GO:0004190">
    <property type="term" value="F:aspartic-type endopeptidase activity"/>
    <property type="evidence" value="ECO:0007669"/>
    <property type="project" value="InterPro"/>
</dbReference>
<evidence type="ECO:0000313" key="5">
    <source>
        <dbReference type="EMBL" id="RIY39781.1"/>
    </source>
</evidence>
<dbReference type="PANTHER" id="PTHR30487">
    <property type="entry name" value="TYPE 4 PREPILIN-LIKE PROTEINS LEADER PEPTIDE-PROCESSING ENZYME"/>
    <property type="match status" value="1"/>
</dbReference>
<dbReference type="Proteomes" id="UP000266206">
    <property type="component" value="Unassembled WGS sequence"/>
</dbReference>
<comment type="similarity">
    <text evidence="1 2">Belongs to the peptidase A24 family.</text>
</comment>
<keyword evidence="3" id="KW-0472">Membrane</keyword>